<dbReference type="EMBL" id="JAPMOS010000143">
    <property type="protein sequence ID" value="KAJ4454638.1"/>
    <property type="molecule type" value="Genomic_DNA"/>
</dbReference>
<keyword evidence="2" id="KW-0732">Signal</keyword>
<protein>
    <recommendedName>
        <fullName evidence="5">Transmembrane protein</fullName>
    </recommendedName>
</protein>
<evidence type="ECO:0000313" key="3">
    <source>
        <dbReference type="EMBL" id="KAJ4454638.1"/>
    </source>
</evidence>
<dbReference type="Proteomes" id="UP001141327">
    <property type="component" value="Unassembled WGS sequence"/>
</dbReference>
<feature type="signal peptide" evidence="2">
    <location>
        <begin position="1"/>
        <end position="19"/>
    </location>
</feature>
<keyword evidence="4" id="KW-1185">Reference proteome</keyword>
<feature type="transmembrane region" description="Helical" evidence="1">
    <location>
        <begin position="75"/>
        <end position="99"/>
    </location>
</feature>
<feature type="chain" id="PRO_5046143149" description="Transmembrane protein" evidence="2">
    <location>
        <begin position="20"/>
        <end position="188"/>
    </location>
</feature>
<evidence type="ECO:0000313" key="4">
    <source>
        <dbReference type="Proteomes" id="UP001141327"/>
    </source>
</evidence>
<evidence type="ECO:0008006" key="5">
    <source>
        <dbReference type="Google" id="ProtNLM"/>
    </source>
</evidence>
<gene>
    <name evidence="3" type="ORF">PAPYR_10614</name>
</gene>
<keyword evidence="1" id="KW-0472">Membrane</keyword>
<proteinExistence type="predicted"/>
<reference evidence="3" key="1">
    <citation type="journal article" date="2022" name="bioRxiv">
        <title>Genomics of Preaxostyla Flagellates Illuminates Evolutionary Transitions and the Path Towards Mitochondrial Loss.</title>
        <authorList>
            <person name="Novak L.V.F."/>
            <person name="Treitli S.C."/>
            <person name="Pyrih J."/>
            <person name="Halakuc P."/>
            <person name="Pipaliya S.V."/>
            <person name="Vacek V."/>
            <person name="Brzon O."/>
            <person name="Soukal P."/>
            <person name="Eme L."/>
            <person name="Dacks J.B."/>
            <person name="Karnkowska A."/>
            <person name="Elias M."/>
            <person name="Hampl V."/>
        </authorList>
    </citation>
    <scope>NUCLEOTIDE SEQUENCE</scope>
    <source>
        <strain evidence="3">RCP-MX</strain>
    </source>
</reference>
<comment type="caution">
    <text evidence="3">The sequence shown here is derived from an EMBL/GenBank/DDBJ whole genome shotgun (WGS) entry which is preliminary data.</text>
</comment>
<keyword evidence="1" id="KW-0812">Transmembrane</keyword>
<evidence type="ECO:0000256" key="1">
    <source>
        <dbReference type="SAM" id="Phobius"/>
    </source>
</evidence>
<evidence type="ECO:0000256" key="2">
    <source>
        <dbReference type="SAM" id="SignalP"/>
    </source>
</evidence>
<name>A0ABQ8U9E0_9EUKA</name>
<accession>A0ABQ8U9E0</accession>
<keyword evidence="1" id="KW-1133">Transmembrane helix</keyword>
<organism evidence="3 4">
    <name type="scientific">Paratrimastix pyriformis</name>
    <dbReference type="NCBI Taxonomy" id="342808"/>
    <lineage>
        <taxon>Eukaryota</taxon>
        <taxon>Metamonada</taxon>
        <taxon>Preaxostyla</taxon>
        <taxon>Paratrimastigidae</taxon>
        <taxon>Paratrimastix</taxon>
    </lineage>
</organism>
<sequence>MTMLVLTTLAGALFTKGMAFYECDQSCESPEMWYVLISLGVLMLIGGPLSVGVSIYQFVLAMLSFGAPYMHGYDLFFNWWVIAQFISGMIGASLSLVGWCLVCRAANADSGKIKENPLTKENPLSLLLDDEVLVQLEQGIELGPGSAMRNLSVSVVSARKFTKRIEQWGASGSVCDKPDANPPTQPRR</sequence>
<feature type="transmembrane region" description="Helical" evidence="1">
    <location>
        <begin position="35"/>
        <end position="63"/>
    </location>
</feature>